<name>A0A9N9IYQ5_9GLOM</name>
<proteinExistence type="predicted"/>
<evidence type="ECO:0000313" key="2">
    <source>
        <dbReference type="Proteomes" id="UP000789759"/>
    </source>
</evidence>
<keyword evidence="2" id="KW-1185">Reference proteome</keyword>
<gene>
    <name evidence="1" type="ORF">CPELLU_LOCUS15022</name>
</gene>
<sequence>MPSTINEFEPISKTNQFEFKFELMNTETFANDENIFLLGDEIAFLSLSNEIASLLLSDEITTLSSGDEIIPLSPASIRDYLKKTSNENNKYQLCTQEFDNQTAISTINQHFQSFYLAEFTKIR</sequence>
<dbReference type="EMBL" id="CAJVQA010018850">
    <property type="protein sequence ID" value="CAG8756281.1"/>
    <property type="molecule type" value="Genomic_DNA"/>
</dbReference>
<dbReference type="Proteomes" id="UP000789759">
    <property type="component" value="Unassembled WGS sequence"/>
</dbReference>
<organism evidence="1 2">
    <name type="scientific">Cetraspora pellucida</name>
    <dbReference type="NCBI Taxonomy" id="1433469"/>
    <lineage>
        <taxon>Eukaryota</taxon>
        <taxon>Fungi</taxon>
        <taxon>Fungi incertae sedis</taxon>
        <taxon>Mucoromycota</taxon>
        <taxon>Glomeromycotina</taxon>
        <taxon>Glomeromycetes</taxon>
        <taxon>Diversisporales</taxon>
        <taxon>Gigasporaceae</taxon>
        <taxon>Cetraspora</taxon>
    </lineage>
</organism>
<evidence type="ECO:0000313" key="1">
    <source>
        <dbReference type="EMBL" id="CAG8756281.1"/>
    </source>
</evidence>
<accession>A0A9N9IYQ5</accession>
<protein>
    <submittedName>
        <fullName evidence="1">2863_t:CDS:1</fullName>
    </submittedName>
</protein>
<reference evidence="1" key="1">
    <citation type="submission" date="2021-06" db="EMBL/GenBank/DDBJ databases">
        <authorList>
            <person name="Kallberg Y."/>
            <person name="Tangrot J."/>
            <person name="Rosling A."/>
        </authorList>
    </citation>
    <scope>NUCLEOTIDE SEQUENCE</scope>
    <source>
        <strain evidence="1">FL966</strain>
    </source>
</reference>
<comment type="caution">
    <text evidence="1">The sequence shown here is derived from an EMBL/GenBank/DDBJ whole genome shotgun (WGS) entry which is preliminary data.</text>
</comment>
<dbReference type="AlphaFoldDB" id="A0A9N9IYQ5"/>